<dbReference type="OrthoDB" id="9811701at2"/>
<evidence type="ECO:0000256" key="5">
    <source>
        <dbReference type="SAM" id="Phobius"/>
    </source>
</evidence>
<evidence type="ECO:0000256" key="4">
    <source>
        <dbReference type="ARBA" id="ARBA00023136"/>
    </source>
</evidence>
<dbReference type="AlphaFoldDB" id="A0A317MW33"/>
<feature type="transmembrane region" description="Helical" evidence="5">
    <location>
        <begin position="37"/>
        <end position="54"/>
    </location>
</feature>
<dbReference type="PANTHER" id="PTHR30249">
    <property type="entry name" value="PUTATIVE SEROTONIN TRANSPORTER"/>
    <property type="match status" value="1"/>
</dbReference>
<reference evidence="6 7" key="1">
    <citation type="submission" date="2018-05" db="EMBL/GenBank/DDBJ databases">
        <title>Genomic Encyclopedia of Type Strains, Phase IV (KMG-IV): sequencing the most valuable type-strain genomes for metagenomic binning, comparative biology and taxonomic classification.</title>
        <authorList>
            <person name="Goeker M."/>
        </authorList>
    </citation>
    <scope>NUCLEOTIDE SEQUENCE [LARGE SCALE GENOMIC DNA]</scope>
    <source>
        <strain evidence="6 7">DSM 23606</strain>
    </source>
</reference>
<organism evidence="6 7">
    <name type="scientific">Plasticicumulans acidivorans</name>
    <dbReference type="NCBI Taxonomy" id="886464"/>
    <lineage>
        <taxon>Bacteria</taxon>
        <taxon>Pseudomonadati</taxon>
        <taxon>Pseudomonadota</taxon>
        <taxon>Gammaproteobacteria</taxon>
        <taxon>Candidatus Competibacteraceae</taxon>
        <taxon>Plasticicumulans</taxon>
    </lineage>
</organism>
<name>A0A317MW33_9GAMM</name>
<dbReference type="PANTHER" id="PTHR30249:SF16">
    <property type="entry name" value="INNER MEMBRANE PROTEIN"/>
    <property type="match status" value="1"/>
</dbReference>
<gene>
    <name evidence="6" type="ORF">C7443_10340</name>
</gene>
<feature type="transmembrane region" description="Helical" evidence="5">
    <location>
        <begin position="148"/>
        <end position="168"/>
    </location>
</feature>
<evidence type="ECO:0000313" key="6">
    <source>
        <dbReference type="EMBL" id="PWV63116.1"/>
    </source>
</evidence>
<keyword evidence="2 5" id="KW-0812">Transmembrane</keyword>
<keyword evidence="4 5" id="KW-0472">Membrane</keyword>
<feature type="transmembrane region" description="Helical" evidence="5">
    <location>
        <begin position="6"/>
        <end position="25"/>
    </location>
</feature>
<feature type="transmembrane region" description="Helical" evidence="5">
    <location>
        <begin position="60"/>
        <end position="80"/>
    </location>
</feature>
<sequence length="229" mass="24247">MPAEIALLFWPLVTIALYALSRVLYRHYPSAWTSPLLVTPLALIGLAIALHAGYRDYMRGSHWLLMMLGPATVAFALPIWDQRALIRRHWAALLIGVIAGSALAIASSWALASALHLDASLRASLVPRSVTTPFAVVVASDIGGVPELTAVFVMITGILGASLGSWLARLLPLRSSLARGALFGMGAHGAGVARAREVGEEEGSVAGLVMILAGVFNVLVAPLLAMWLR</sequence>
<keyword evidence="7" id="KW-1185">Reference proteome</keyword>
<dbReference type="Proteomes" id="UP000246569">
    <property type="component" value="Unassembled WGS sequence"/>
</dbReference>
<dbReference type="GO" id="GO:0016787">
    <property type="term" value="F:hydrolase activity"/>
    <property type="evidence" value="ECO:0007669"/>
    <property type="project" value="UniProtKB-KW"/>
</dbReference>
<dbReference type="InterPro" id="IPR007300">
    <property type="entry name" value="CidB/LrgB"/>
</dbReference>
<proteinExistence type="predicted"/>
<keyword evidence="6" id="KW-0378">Hydrolase</keyword>
<evidence type="ECO:0000313" key="7">
    <source>
        <dbReference type="Proteomes" id="UP000246569"/>
    </source>
</evidence>
<comment type="subcellular location">
    <subcellularLocation>
        <location evidence="1">Membrane</location>
        <topology evidence="1">Multi-pass membrane protein</topology>
    </subcellularLocation>
</comment>
<dbReference type="Pfam" id="PF04172">
    <property type="entry name" value="LrgB"/>
    <property type="match status" value="1"/>
</dbReference>
<evidence type="ECO:0000256" key="1">
    <source>
        <dbReference type="ARBA" id="ARBA00004141"/>
    </source>
</evidence>
<feature type="transmembrane region" description="Helical" evidence="5">
    <location>
        <begin position="92"/>
        <end position="112"/>
    </location>
</feature>
<feature type="transmembrane region" description="Helical" evidence="5">
    <location>
        <begin position="205"/>
        <end position="228"/>
    </location>
</feature>
<comment type="caution">
    <text evidence="6">The sequence shown here is derived from an EMBL/GenBank/DDBJ whole genome shotgun (WGS) entry which is preliminary data.</text>
</comment>
<accession>A0A317MW33</accession>
<dbReference type="GO" id="GO:0016020">
    <property type="term" value="C:membrane"/>
    <property type="evidence" value="ECO:0007669"/>
    <property type="project" value="UniProtKB-SubCell"/>
</dbReference>
<dbReference type="EMBL" id="QGTJ01000003">
    <property type="protein sequence ID" value="PWV63116.1"/>
    <property type="molecule type" value="Genomic_DNA"/>
</dbReference>
<protein>
    <submittedName>
        <fullName evidence="6">Putative murein hydrolase (TIGR00659 family)</fullName>
    </submittedName>
</protein>
<keyword evidence="3 5" id="KW-1133">Transmembrane helix</keyword>
<evidence type="ECO:0000256" key="3">
    <source>
        <dbReference type="ARBA" id="ARBA00022989"/>
    </source>
</evidence>
<dbReference type="RefSeq" id="WP_110017631.1">
    <property type="nucleotide sequence ID" value="NZ_QGTJ01000003.1"/>
</dbReference>
<evidence type="ECO:0000256" key="2">
    <source>
        <dbReference type="ARBA" id="ARBA00022692"/>
    </source>
</evidence>